<keyword evidence="3" id="KW-1185">Reference proteome</keyword>
<proteinExistence type="predicted"/>
<dbReference type="AlphaFoldDB" id="A0A2G8RZQ9"/>
<organism evidence="2 3">
    <name type="scientific">Ganoderma sinense ZZ0214-1</name>
    <dbReference type="NCBI Taxonomy" id="1077348"/>
    <lineage>
        <taxon>Eukaryota</taxon>
        <taxon>Fungi</taxon>
        <taxon>Dikarya</taxon>
        <taxon>Basidiomycota</taxon>
        <taxon>Agaricomycotina</taxon>
        <taxon>Agaricomycetes</taxon>
        <taxon>Polyporales</taxon>
        <taxon>Polyporaceae</taxon>
        <taxon>Ganoderma</taxon>
    </lineage>
</organism>
<accession>A0A2G8RZQ9</accession>
<protein>
    <submittedName>
        <fullName evidence="2">Uncharacterized protein</fullName>
    </submittedName>
</protein>
<evidence type="ECO:0000313" key="3">
    <source>
        <dbReference type="Proteomes" id="UP000230002"/>
    </source>
</evidence>
<gene>
    <name evidence="2" type="ORF">GSI_10115</name>
</gene>
<dbReference type="EMBL" id="AYKW01000034">
    <property type="protein sequence ID" value="PIL26977.1"/>
    <property type="molecule type" value="Genomic_DNA"/>
</dbReference>
<dbReference type="OrthoDB" id="2756145at2759"/>
<sequence>MVSSLLDFDRYVVITEDDRPPKPKTARPLRGVKGRGSVVLFNQASMFQLAELGYTITEGKGKGLPTDSDNDAYRSQMPAFDL</sequence>
<dbReference type="Proteomes" id="UP000230002">
    <property type="component" value="Unassembled WGS sequence"/>
</dbReference>
<feature type="region of interest" description="Disordered" evidence="1">
    <location>
        <begin position="58"/>
        <end position="82"/>
    </location>
</feature>
<name>A0A2G8RZQ9_9APHY</name>
<evidence type="ECO:0000256" key="1">
    <source>
        <dbReference type="SAM" id="MobiDB-lite"/>
    </source>
</evidence>
<evidence type="ECO:0000313" key="2">
    <source>
        <dbReference type="EMBL" id="PIL26977.1"/>
    </source>
</evidence>
<comment type="caution">
    <text evidence="2">The sequence shown here is derived from an EMBL/GenBank/DDBJ whole genome shotgun (WGS) entry which is preliminary data.</text>
</comment>
<dbReference type="STRING" id="1077348.A0A2G8RZQ9"/>
<reference evidence="2 3" key="1">
    <citation type="journal article" date="2015" name="Sci. Rep.">
        <title>Chromosome-level genome map provides insights into diverse defense mechanisms in the medicinal fungus Ganoderma sinense.</title>
        <authorList>
            <person name="Zhu Y."/>
            <person name="Xu J."/>
            <person name="Sun C."/>
            <person name="Zhou S."/>
            <person name="Xu H."/>
            <person name="Nelson D.R."/>
            <person name="Qian J."/>
            <person name="Song J."/>
            <person name="Luo H."/>
            <person name="Xiang L."/>
            <person name="Li Y."/>
            <person name="Xu Z."/>
            <person name="Ji A."/>
            <person name="Wang L."/>
            <person name="Lu S."/>
            <person name="Hayward A."/>
            <person name="Sun W."/>
            <person name="Li X."/>
            <person name="Schwartz D.C."/>
            <person name="Wang Y."/>
            <person name="Chen S."/>
        </authorList>
    </citation>
    <scope>NUCLEOTIDE SEQUENCE [LARGE SCALE GENOMIC DNA]</scope>
    <source>
        <strain evidence="2 3">ZZ0214-1</strain>
    </source>
</reference>